<accession>R7V121</accession>
<dbReference type="InterPro" id="IPR013783">
    <property type="entry name" value="Ig-like_fold"/>
</dbReference>
<dbReference type="EMBL" id="KB297790">
    <property type="protein sequence ID" value="ELU09922.1"/>
    <property type="molecule type" value="Genomic_DNA"/>
</dbReference>
<evidence type="ECO:0000259" key="6">
    <source>
        <dbReference type="PROSITE" id="PS50835"/>
    </source>
</evidence>
<dbReference type="PANTHER" id="PTHR11640:SF31">
    <property type="entry name" value="IRREGULAR CHIASM C-ROUGHEST PROTEIN-RELATED"/>
    <property type="match status" value="1"/>
</dbReference>
<dbReference type="InterPro" id="IPR007110">
    <property type="entry name" value="Ig-like_dom"/>
</dbReference>
<protein>
    <recommendedName>
        <fullName evidence="6">Ig-like domain-containing protein</fullName>
    </recommendedName>
</protein>
<reference evidence="8" key="3">
    <citation type="submission" date="2015-06" db="UniProtKB">
        <authorList>
            <consortium name="EnsemblMetazoa"/>
        </authorList>
    </citation>
    <scope>IDENTIFICATION</scope>
</reference>
<dbReference type="InterPro" id="IPR036179">
    <property type="entry name" value="Ig-like_dom_sf"/>
</dbReference>
<sequence>MASDVLNRALMEEWYLHAPCQVQLDSLFSMISTGGSYVVHAGNRIHLQCQFHMADFSIYENPIVWTKRQINNDTRNVNMHANILPPFSSTGRFKVGYFQKNNKFGFTLTITGLTKVDEGDYYCRVFSASTNVLGIVHYNVVVREPVSRVSLTLGNSSVMAARSLKSLTLIESEPVSLKCVIIGGHPLPRVDIMLNDINITGEFEANTSCVHLYRPGLSAIECNTERWTDGFAPPAKYDDSVLKCIAYVEGMAPETAAMQLDILYPPEIMCIPTKTHVGQYNAQIKCQIRSKPRLTSIHWVLDAEGTTLYKGQTTKNSWTSVVDKSEYSIETTLHFDEVVDSSFRGYTVVAVNEIGASSQIAHLYREEAGYQSDSTYGPSVDYDALSSKSSHNSCFTFSLISLICISSLLTFL</sequence>
<evidence type="ECO:0000256" key="5">
    <source>
        <dbReference type="ARBA" id="ARBA00023319"/>
    </source>
</evidence>
<dbReference type="SUPFAM" id="SSF48726">
    <property type="entry name" value="Immunoglobulin"/>
    <property type="match status" value="2"/>
</dbReference>
<dbReference type="SMART" id="SM00409">
    <property type="entry name" value="IG"/>
    <property type="match status" value="2"/>
</dbReference>
<dbReference type="OMA" id="SKFKFEY"/>
<dbReference type="Proteomes" id="UP000014760">
    <property type="component" value="Unassembled WGS sequence"/>
</dbReference>
<proteinExistence type="predicted"/>
<dbReference type="InterPro" id="IPR051275">
    <property type="entry name" value="Cell_adhesion_signaling"/>
</dbReference>
<reference evidence="7 9" key="2">
    <citation type="journal article" date="2013" name="Nature">
        <title>Insights into bilaterian evolution from three spiralian genomes.</title>
        <authorList>
            <person name="Simakov O."/>
            <person name="Marletaz F."/>
            <person name="Cho S.J."/>
            <person name="Edsinger-Gonzales E."/>
            <person name="Havlak P."/>
            <person name="Hellsten U."/>
            <person name="Kuo D.H."/>
            <person name="Larsson T."/>
            <person name="Lv J."/>
            <person name="Arendt D."/>
            <person name="Savage R."/>
            <person name="Osoegawa K."/>
            <person name="de Jong P."/>
            <person name="Grimwood J."/>
            <person name="Chapman J.A."/>
            <person name="Shapiro H."/>
            <person name="Aerts A."/>
            <person name="Otillar R.P."/>
            <person name="Terry A.Y."/>
            <person name="Boore J.L."/>
            <person name="Grigoriev I.V."/>
            <person name="Lindberg D.R."/>
            <person name="Seaver E.C."/>
            <person name="Weisblat D.A."/>
            <person name="Putnam N.H."/>
            <person name="Rokhsar D.S."/>
        </authorList>
    </citation>
    <scope>NUCLEOTIDE SEQUENCE</scope>
    <source>
        <strain evidence="7 9">I ESC-2004</strain>
    </source>
</reference>
<dbReference type="GO" id="GO:0005911">
    <property type="term" value="C:cell-cell junction"/>
    <property type="evidence" value="ECO:0007669"/>
    <property type="project" value="TreeGrafter"/>
</dbReference>
<keyword evidence="2" id="KW-0472">Membrane</keyword>
<dbReference type="EMBL" id="AMQN01006179">
    <property type="status" value="NOT_ANNOTATED_CDS"/>
    <property type="molecule type" value="Genomic_DNA"/>
</dbReference>
<reference evidence="9" key="1">
    <citation type="submission" date="2012-12" db="EMBL/GenBank/DDBJ databases">
        <authorList>
            <person name="Hellsten U."/>
            <person name="Grimwood J."/>
            <person name="Chapman J.A."/>
            <person name="Shapiro H."/>
            <person name="Aerts A."/>
            <person name="Otillar R.P."/>
            <person name="Terry A.Y."/>
            <person name="Boore J.L."/>
            <person name="Simakov O."/>
            <person name="Marletaz F."/>
            <person name="Cho S.-J."/>
            <person name="Edsinger-Gonzales E."/>
            <person name="Havlak P."/>
            <person name="Kuo D.-H."/>
            <person name="Larsson T."/>
            <person name="Lv J."/>
            <person name="Arendt D."/>
            <person name="Savage R."/>
            <person name="Osoegawa K."/>
            <person name="de Jong P."/>
            <person name="Lindberg D.R."/>
            <person name="Seaver E.C."/>
            <person name="Weisblat D.A."/>
            <person name="Putnam N.H."/>
            <person name="Grigoriev I.V."/>
            <person name="Rokhsar D.S."/>
        </authorList>
    </citation>
    <scope>NUCLEOTIDE SEQUENCE</scope>
    <source>
        <strain evidence="9">I ESC-2004</strain>
    </source>
</reference>
<evidence type="ECO:0000256" key="4">
    <source>
        <dbReference type="ARBA" id="ARBA00023180"/>
    </source>
</evidence>
<evidence type="ECO:0000313" key="9">
    <source>
        <dbReference type="Proteomes" id="UP000014760"/>
    </source>
</evidence>
<evidence type="ECO:0000313" key="8">
    <source>
        <dbReference type="EnsemblMetazoa" id="CapteP224152"/>
    </source>
</evidence>
<dbReference type="Pfam" id="PF07686">
    <property type="entry name" value="V-set"/>
    <property type="match status" value="1"/>
</dbReference>
<dbReference type="HOGENOM" id="CLU_051916_0_0_1"/>
<name>R7V121_CAPTE</name>
<evidence type="ECO:0000256" key="2">
    <source>
        <dbReference type="ARBA" id="ARBA00023136"/>
    </source>
</evidence>
<dbReference type="InterPro" id="IPR003599">
    <property type="entry name" value="Ig_sub"/>
</dbReference>
<dbReference type="Gene3D" id="2.60.40.10">
    <property type="entry name" value="Immunoglobulins"/>
    <property type="match status" value="3"/>
</dbReference>
<keyword evidence="3" id="KW-1015">Disulfide bond</keyword>
<organism evidence="7">
    <name type="scientific">Capitella teleta</name>
    <name type="common">Polychaete worm</name>
    <dbReference type="NCBI Taxonomy" id="283909"/>
    <lineage>
        <taxon>Eukaryota</taxon>
        <taxon>Metazoa</taxon>
        <taxon>Spiralia</taxon>
        <taxon>Lophotrochozoa</taxon>
        <taxon>Annelida</taxon>
        <taxon>Polychaeta</taxon>
        <taxon>Sedentaria</taxon>
        <taxon>Scolecida</taxon>
        <taxon>Capitellidae</taxon>
        <taxon>Capitella</taxon>
    </lineage>
</organism>
<feature type="domain" description="Ig-like" evidence="6">
    <location>
        <begin position="19"/>
        <end position="133"/>
    </location>
</feature>
<dbReference type="OrthoDB" id="6478865at2759"/>
<keyword evidence="9" id="KW-1185">Reference proteome</keyword>
<dbReference type="AlphaFoldDB" id="R7V121"/>
<dbReference type="GO" id="GO:0050839">
    <property type="term" value="F:cell adhesion molecule binding"/>
    <property type="evidence" value="ECO:0007669"/>
    <property type="project" value="TreeGrafter"/>
</dbReference>
<evidence type="ECO:0000256" key="3">
    <source>
        <dbReference type="ARBA" id="ARBA00023157"/>
    </source>
</evidence>
<comment type="subcellular location">
    <subcellularLocation>
        <location evidence="1">Membrane</location>
        <topology evidence="1">Single-pass type I membrane protein</topology>
    </subcellularLocation>
</comment>
<keyword evidence="5" id="KW-0393">Immunoglobulin domain</keyword>
<dbReference type="EnsemblMetazoa" id="CapteT224152">
    <property type="protein sequence ID" value="CapteP224152"/>
    <property type="gene ID" value="CapteG224152"/>
</dbReference>
<dbReference type="PANTHER" id="PTHR11640">
    <property type="entry name" value="NEPHRIN"/>
    <property type="match status" value="1"/>
</dbReference>
<gene>
    <name evidence="7" type="ORF">CAPTEDRAFT_224152</name>
</gene>
<dbReference type="GO" id="GO:0005886">
    <property type="term" value="C:plasma membrane"/>
    <property type="evidence" value="ECO:0007669"/>
    <property type="project" value="TreeGrafter"/>
</dbReference>
<dbReference type="STRING" id="283909.R7V121"/>
<evidence type="ECO:0000256" key="1">
    <source>
        <dbReference type="ARBA" id="ARBA00004479"/>
    </source>
</evidence>
<dbReference type="InterPro" id="IPR013106">
    <property type="entry name" value="Ig_V-set"/>
</dbReference>
<dbReference type="GO" id="GO:0098609">
    <property type="term" value="P:cell-cell adhesion"/>
    <property type="evidence" value="ECO:0007669"/>
    <property type="project" value="TreeGrafter"/>
</dbReference>
<dbReference type="PROSITE" id="PS50835">
    <property type="entry name" value="IG_LIKE"/>
    <property type="match status" value="2"/>
</dbReference>
<evidence type="ECO:0000313" key="7">
    <source>
        <dbReference type="EMBL" id="ELU09922.1"/>
    </source>
</evidence>
<feature type="domain" description="Ig-like" evidence="6">
    <location>
        <begin position="266"/>
        <end position="361"/>
    </location>
</feature>
<keyword evidence="4" id="KW-0325">Glycoprotein</keyword>